<protein>
    <recommendedName>
        <fullName evidence="1">RiboL-PSP-HEPN domain-containing protein</fullName>
    </recommendedName>
</protein>
<evidence type="ECO:0000313" key="3">
    <source>
        <dbReference type="Proteomes" id="UP000199679"/>
    </source>
</evidence>
<gene>
    <name evidence="2" type="ORF">SAMN05216490_4271</name>
</gene>
<feature type="domain" description="RiboL-PSP-HEPN" evidence="1">
    <location>
        <begin position="17"/>
        <end position="218"/>
    </location>
</feature>
<dbReference type="Pfam" id="PF18735">
    <property type="entry name" value="HEPN_RiboL-PSP"/>
    <property type="match status" value="1"/>
</dbReference>
<evidence type="ECO:0000313" key="2">
    <source>
        <dbReference type="EMBL" id="SDT60398.1"/>
    </source>
</evidence>
<dbReference type="AlphaFoldDB" id="A0A1H2BQB7"/>
<dbReference type="STRING" id="652787.SAMN05216490_4271"/>
<reference evidence="2 3" key="1">
    <citation type="submission" date="2016-10" db="EMBL/GenBank/DDBJ databases">
        <authorList>
            <person name="de Groot N.N."/>
        </authorList>
    </citation>
    <scope>NUCLEOTIDE SEQUENCE [LARGE SCALE GENOMIC DNA]</scope>
    <source>
        <strain evidence="2 3">MP1X4</strain>
    </source>
</reference>
<keyword evidence="3" id="KW-1185">Reference proteome</keyword>
<evidence type="ECO:0000259" key="1">
    <source>
        <dbReference type="Pfam" id="PF18735"/>
    </source>
</evidence>
<proteinExistence type="predicted"/>
<accession>A0A1H2BQB7</accession>
<organism evidence="2 3">
    <name type="scientific">Mucilaginibacter mallensis</name>
    <dbReference type="NCBI Taxonomy" id="652787"/>
    <lineage>
        <taxon>Bacteria</taxon>
        <taxon>Pseudomonadati</taxon>
        <taxon>Bacteroidota</taxon>
        <taxon>Sphingobacteriia</taxon>
        <taxon>Sphingobacteriales</taxon>
        <taxon>Sphingobacteriaceae</taxon>
        <taxon>Mucilaginibacter</taxon>
    </lineage>
</organism>
<dbReference type="RefSeq" id="WP_091377839.1">
    <property type="nucleotide sequence ID" value="NZ_LT629740.1"/>
</dbReference>
<dbReference type="InterPro" id="IPR041519">
    <property type="entry name" value="HEPN_RiboL-PSP"/>
</dbReference>
<dbReference type="EMBL" id="LT629740">
    <property type="protein sequence ID" value="SDT60398.1"/>
    <property type="molecule type" value="Genomic_DNA"/>
</dbReference>
<dbReference type="OrthoDB" id="1494532at2"/>
<dbReference type="Proteomes" id="UP000199679">
    <property type="component" value="Chromosome I"/>
</dbReference>
<sequence length="234" mass="27152">MPYTKSLARKTIDIEIVKMISIIKDTLKNKSISSDTRDYVLSCCIMLGSAKMEVYFEDFFDSWIQKVNALNLTSTQLPKNLRAVYLNQLFLVNGFKKLLFENNEPNYIELISNGLSDVHFHLTDESKCLPRLSAKKIYQNKKYPSPDNLNTMFKRVGINKVFNELNKSAKLDIKNLLQSYNDFRTAIAHNGIPTGINQRDVIDKLKDLQIIVYHIDKMLFRHLIKYTTMASWTI</sequence>
<name>A0A1H2BQB7_MUCMA</name>